<dbReference type="Pfam" id="PF13377">
    <property type="entry name" value="Peripla_BP_3"/>
    <property type="match status" value="1"/>
</dbReference>
<comment type="caution">
    <text evidence="6">The sequence shown here is derived from an EMBL/GenBank/DDBJ whole genome shotgun (WGS) entry which is preliminary data.</text>
</comment>
<dbReference type="SUPFAM" id="SSF53822">
    <property type="entry name" value="Periplasmic binding protein-like I"/>
    <property type="match status" value="1"/>
</dbReference>
<dbReference type="InterPro" id="IPR046335">
    <property type="entry name" value="LacI/GalR-like_sensor"/>
</dbReference>
<dbReference type="CDD" id="cd01392">
    <property type="entry name" value="HTH_LacI"/>
    <property type="match status" value="1"/>
</dbReference>
<proteinExistence type="predicted"/>
<name>A0A6A9UQA0_9ACTN</name>
<dbReference type="SUPFAM" id="SSF47413">
    <property type="entry name" value="lambda repressor-like DNA-binding domains"/>
    <property type="match status" value="1"/>
</dbReference>
<keyword evidence="7" id="KW-1185">Reference proteome</keyword>
<dbReference type="SMART" id="SM00354">
    <property type="entry name" value="HTH_LACI"/>
    <property type="match status" value="1"/>
</dbReference>
<protein>
    <submittedName>
        <fullName evidence="6">Substrate-binding domain-containing protein</fullName>
    </submittedName>
</protein>
<sequence length="329" mass="34152">MSRAAVSLVLNGRGSGNIAPEKQELIRAAARELGYVPNAAAVNLRVQRTRTIGLVTDTIATTAFGGAVVAGAMERAGQDGYLTMVVDTEDDPDAEARAFEALQHRQVDGLMFAAQSLREHPVDHLVGATPAVLANCVDPGGHHGAWFPDEVAGGRLATRAVLERGHRDIACLTGAAQTMATGLRARGFELELADAGVTGCGTHPCGWEIRDGHRVATALLSRPDRPTALVCANDRVAIGAVLAATALGLSVPQDVSVVGYDDDENAAPAMVPALTTVGLPHREMGEQAMGALLAQLAGEPHQPAQVAIPGPLIQRDSVAAPPARVRPGR</sequence>
<keyword evidence="2" id="KW-0805">Transcription regulation</keyword>
<dbReference type="PANTHER" id="PTHR30146">
    <property type="entry name" value="LACI-RELATED TRANSCRIPTIONAL REPRESSOR"/>
    <property type="match status" value="1"/>
</dbReference>
<keyword evidence="4" id="KW-0804">Transcription</keyword>
<dbReference type="Gene3D" id="3.40.50.2300">
    <property type="match status" value="2"/>
</dbReference>
<dbReference type="Proteomes" id="UP000435304">
    <property type="component" value="Unassembled WGS sequence"/>
</dbReference>
<dbReference type="AlphaFoldDB" id="A0A6A9UQA0"/>
<dbReference type="PANTHER" id="PTHR30146:SF148">
    <property type="entry name" value="HTH-TYPE TRANSCRIPTIONAL REPRESSOR PURR-RELATED"/>
    <property type="match status" value="1"/>
</dbReference>
<dbReference type="GO" id="GO:0000976">
    <property type="term" value="F:transcription cis-regulatory region binding"/>
    <property type="evidence" value="ECO:0007669"/>
    <property type="project" value="TreeGrafter"/>
</dbReference>
<evidence type="ECO:0000256" key="2">
    <source>
        <dbReference type="ARBA" id="ARBA00023015"/>
    </source>
</evidence>
<accession>A0A6A9UQA0</accession>
<dbReference type="PROSITE" id="PS50932">
    <property type="entry name" value="HTH_LACI_2"/>
    <property type="match status" value="1"/>
</dbReference>
<dbReference type="Gene3D" id="1.10.260.40">
    <property type="entry name" value="lambda repressor-like DNA-binding domains"/>
    <property type="match status" value="1"/>
</dbReference>
<reference evidence="6 7" key="1">
    <citation type="submission" date="2019-12" db="EMBL/GenBank/DDBJ databases">
        <title>Auraticoccus cholistani sp. nov., an actinomycete isolated from soil of Cholistan desert.</title>
        <authorList>
            <person name="Cheema M.T."/>
        </authorList>
    </citation>
    <scope>NUCLEOTIDE SEQUENCE [LARGE SCALE GENOMIC DNA]</scope>
    <source>
        <strain evidence="6 7">F435</strain>
    </source>
</reference>
<keyword evidence="1" id="KW-0678">Repressor</keyword>
<evidence type="ECO:0000256" key="3">
    <source>
        <dbReference type="ARBA" id="ARBA00023125"/>
    </source>
</evidence>
<keyword evidence="3" id="KW-0238">DNA-binding</keyword>
<evidence type="ECO:0000256" key="1">
    <source>
        <dbReference type="ARBA" id="ARBA00022491"/>
    </source>
</evidence>
<gene>
    <name evidence="6" type="ORF">GC722_03390</name>
</gene>
<evidence type="ECO:0000259" key="5">
    <source>
        <dbReference type="PROSITE" id="PS50932"/>
    </source>
</evidence>
<feature type="domain" description="HTH lacI-type" evidence="5">
    <location>
        <begin position="1"/>
        <end position="46"/>
    </location>
</feature>
<dbReference type="EMBL" id="WPCU01000004">
    <property type="protein sequence ID" value="MVA75076.1"/>
    <property type="molecule type" value="Genomic_DNA"/>
</dbReference>
<dbReference type="InterPro" id="IPR028082">
    <property type="entry name" value="Peripla_BP_I"/>
</dbReference>
<dbReference type="InterPro" id="IPR000843">
    <property type="entry name" value="HTH_LacI"/>
</dbReference>
<evidence type="ECO:0000313" key="6">
    <source>
        <dbReference type="EMBL" id="MVA75076.1"/>
    </source>
</evidence>
<evidence type="ECO:0000256" key="4">
    <source>
        <dbReference type="ARBA" id="ARBA00023163"/>
    </source>
</evidence>
<dbReference type="CDD" id="cd06288">
    <property type="entry name" value="PBP1_sucrose_transcription_regulator"/>
    <property type="match status" value="1"/>
</dbReference>
<organism evidence="6 7">
    <name type="scientific">Auraticoccus cholistanensis</name>
    <dbReference type="NCBI Taxonomy" id="2656650"/>
    <lineage>
        <taxon>Bacteria</taxon>
        <taxon>Bacillati</taxon>
        <taxon>Actinomycetota</taxon>
        <taxon>Actinomycetes</taxon>
        <taxon>Propionibacteriales</taxon>
        <taxon>Propionibacteriaceae</taxon>
        <taxon>Auraticoccus</taxon>
    </lineage>
</organism>
<dbReference type="GO" id="GO:0003700">
    <property type="term" value="F:DNA-binding transcription factor activity"/>
    <property type="evidence" value="ECO:0007669"/>
    <property type="project" value="TreeGrafter"/>
</dbReference>
<evidence type="ECO:0000313" key="7">
    <source>
        <dbReference type="Proteomes" id="UP000435304"/>
    </source>
</evidence>
<dbReference type="InterPro" id="IPR010982">
    <property type="entry name" value="Lambda_DNA-bd_dom_sf"/>
</dbReference>